<sequence>MPVTSTPLNTSMRLRYEAGNDDEGNIIYINRSYGRIKADCSDEDFFDIAVALSSLQEHPLAKVRRVDENVLT</sequence>
<feature type="domain" description="DUF1659" evidence="1">
    <location>
        <begin position="3"/>
        <end position="72"/>
    </location>
</feature>
<proteinExistence type="predicted"/>
<dbReference type="EMBL" id="CP159485">
    <property type="protein sequence ID" value="XCI29173.1"/>
    <property type="molecule type" value="Genomic_DNA"/>
</dbReference>
<dbReference type="AlphaFoldDB" id="A0AAU8HUX9"/>
<organism evidence="2">
    <name type="scientific">Proteinivorax hydrogeniformans</name>
    <dbReference type="NCBI Taxonomy" id="1826727"/>
    <lineage>
        <taxon>Bacteria</taxon>
        <taxon>Bacillati</taxon>
        <taxon>Bacillota</taxon>
        <taxon>Clostridia</taxon>
        <taxon>Eubacteriales</taxon>
        <taxon>Proteinivoracaceae</taxon>
        <taxon>Proteinivorax</taxon>
    </lineage>
</organism>
<protein>
    <submittedName>
        <fullName evidence="2">DUF1659 domain-containing protein</fullName>
    </submittedName>
</protein>
<dbReference type="RefSeq" id="WP_353893721.1">
    <property type="nucleotide sequence ID" value="NZ_CP159485.1"/>
</dbReference>
<name>A0AAU8HUX9_9FIRM</name>
<evidence type="ECO:0000259" key="1">
    <source>
        <dbReference type="Pfam" id="PF07872"/>
    </source>
</evidence>
<evidence type="ECO:0000313" key="2">
    <source>
        <dbReference type="EMBL" id="XCI29173.1"/>
    </source>
</evidence>
<dbReference type="InterPro" id="IPR012454">
    <property type="entry name" value="DUF1659"/>
</dbReference>
<reference evidence="2" key="1">
    <citation type="journal article" date="2018" name="Antonie Van Leeuwenhoek">
        <title>Proteinivorax hydrogeniformans sp. nov., an anaerobic, haloalkaliphilic bacterium fermenting proteinaceous compounds with high hydrogen production.</title>
        <authorList>
            <person name="Boltyanskaya Y."/>
            <person name="Detkova E."/>
            <person name="Pimenov N."/>
            <person name="Kevbrin V."/>
        </authorList>
    </citation>
    <scope>NUCLEOTIDE SEQUENCE</scope>
    <source>
        <strain evidence="2">Z-710</strain>
    </source>
</reference>
<dbReference type="Pfam" id="PF07872">
    <property type="entry name" value="DUF1659"/>
    <property type="match status" value="1"/>
</dbReference>
<reference evidence="2" key="2">
    <citation type="submission" date="2024-06" db="EMBL/GenBank/DDBJ databases">
        <authorList>
            <person name="Petrova K.O."/>
            <person name="Toshchakov S.V."/>
            <person name="Boltjanskaja Y.V."/>
            <person name="Kevbrin V.V."/>
        </authorList>
    </citation>
    <scope>NUCLEOTIDE SEQUENCE</scope>
    <source>
        <strain evidence="2">Z-710</strain>
    </source>
</reference>
<gene>
    <name evidence="2" type="ORF">PRVXH_000482</name>
</gene>
<accession>A0AAU8HUX9</accession>